<dbReference type="EMBL" id="CP081150">
    <property type="protein sequence ID" value="QZA77276.1"/>
    <property type="molecule type" value="Genomic_DNA"/>
</dbReference>
<name>A0ABX8Z3Y6_9NEIS</name>
<evidence type="ECO:0000313" key="3">
    <source>
        <dbReference type="Proteomes" id="UP000825679"/>
    </source>
</evidence>
<gene>
    <name evidence="2" type="ORF">K4H28_13445</name>
</gene>
<sequence length="210" mass="22658">MYNTDMPTRAELPSSKKLLRSTALALTTAIALLITVVLPAEYGIDPTGIGNTLGLKKMGEIKQSLAAEAEQDAAKEAKSPLQSTVQAAAAEEVPAEPETNRAIRNDQTVVMLKPGEATEIKLDMKKGAKVTYSWRSVGGLVNVDAHGDPINPPEGFYHGYGKAKQIAGKEGILEAAFDGKHGWFWRNRSEANVTITLTTNGDYQSIKKMM</sequence>
<evidence type="ECO:0000256" key="1">
    <source>
        <dbReference type="SAM" id="MobiDB-lite"/>
    </source>
</evidence>
<keyword evidence="3" id="KW-1185">Reference proteome</keyword>
<accession>A0ABX8Z3Y6</accession>
<organism evidence="2 3">
    <name type="scientific">Deefgea tanakiae</name>
    <dbReference type="NCBI Taxonomy" id="2865840"/>
    <lineage>
        <taxon>Bacteria</taxon>
        <taxon>Pseudomonadati</taxon>
        <taxon>Pseudomonadota</taxon>
        <taxon>Betaproteobacteria</taxon>
        <taxon>Neisseriales</taxon>
        <taxon>Chitinibacteraceae</taxon>
        <taxon>Deefgea</taxon>
    </lineage>
</organism>
<dbReference type="Proteomes" id="UP000825679">
    <property type="component" value="Chromosome"/>
</dbReference>
<reference evidence="2 3" key="1">
    <citation type="submission" date="2021-08" db="EMBL/GenBank/DDBJ databases">
        <title>complete genome sequencing of Deefgea sp. D25.</title>
        <authorList>
            <person name="Bae J.-W."/>
            <person name="Gim D.-H."/>
        </authorList>
    </citation>
    <scope>NUCLEOTIDE SEQUENCE [LARGE SCALE GENOMIC DNA]</scope>
    <source>
        <strain evidence="2 3">D25</strain>
    </source>
</reference>
<proteinExistence type="predicted"/>
<protein>
    <submittedName>
        <fullName evidence="2">Transmembrane anchor protein</fullName>
    </submittedName>
</protein>
<keyword evidence="2" id="KW-0472">Membrane</keyword>
<evidence type="ECO:0000313" key="2">
    <source>
        <dbReference type="EMBL" id="QZA77276.1"/>
    </source>
</evidence>
<dbReference type="RefSeq" id="WP_221005659.1">
    <property type="nucleotide sequence ID" value="NZ_CP081150.1"/>
</dbReference>
<keyword evidence="2" id="KW-0812">Transmembrane</keyword>
<feature type="region of interest" description="Disordered" evidence="1">
    <location>
        <begin position="71"/>
        <end position="97"/>
    </location>
</feature>